<feature type="region of interest" description="Disordered" evidence="4">
    <location>
        <begin position="359"/>
        <end position="595"/>
    </location>
</feature>
<keyword evidence="5" id="KW-1133">Transmembrane helix</keyword>
<evidence type="ECO:0000313" key="7">
    <source>
        <dbReference type="EMBL" id="THH29318.1"/>
    </source>
</evidence>
<dbReference type="Proteomes" id="UP000308730">
    <property type="component" value="Unassembled WGS sequence"/>
</dbReference>
<feature type="region of interest" description="Disordered" evidence="4">
    <location>
        <begin position="887"/>
        <end position="908"/>
    </location>
</feature>
<dbReference type="InterPro" id="IPR036259">
    <property type="entry name" value="MFS_trans_sf"/>
</dbReference>
<accession>A0A4S4MVD2</accession>
<feature type="compositionally biased region" description="Polar residues" evidence="4">
    <location>
        <begin position="408"/>
        <end position="424"/>
    </location>
</feature>
<proteinExistence type="predicted"/>
<comment type="caution">
    <text evidence="7">The sequence shown here is derived from an EMBL/GenBank/DDBJ whole genome shotgun (WGS) entry which is preliminary data.</text>
</comment>
<feature type="compositionally biased region" description="Low complexity" evidence="4">
    <location>
        <begin position="451"/>
        <end position="484"/>
    </location>
</feature>
<organism evidence="7 8">
    <name type="scientific">Antrodiella citrinella</name>
    <dbReference type="NCBI Taxonomy" id="2447956"/>
    <lineage>
        <taxon>Eukaryota</taxon>
        <taxon>Fungi</taxon>
        <taxon>Dikarya</taxon>
        <taxon>Basidiomycota</taxon>
        <taxon>Agaricomycotina</taxon>
        <taxon>Agaricomycetes</taxon>
        <taxon>Polyporales</taxon>
        <taxon>Steccherinaceae</taxon>
        <taxon>Antrodiella</taxon>
    </lineage>
</organism>
<dbReference type="Gene3D" id="3.40.50.150">
    <property type="entry name" value="Vaccinia Virus protein VP39"/>
    <property type="match status" value="1"/>
</dbReference>
<dbReference type="Pfam" id="PF00891">
    <property type="entry name" value="Methyltransf_2"/>
    <property type="match status" value="1"/>
</dbReference>
<keyword evidence="5" id="KW-0472">Membrane</keyword>
<feature type="compositionally biased region" description="Basic and acidic residues" evidence="4">
    <location>
        <begin position="152"/>
        <end position="175"/>
    </location>
</feature>
<keyword evidence="5" id="KW-0812">Transmembrane</keyword>
<evidence type="ECO:0000256" key="3">
    <source>
        <dbReference type="ARBA" id="ARBA00022691"/>
    </source>
</evidence>
<feature type="transmembrane region" description="Helical" evidence="5">
    <location>
        <begin position="1138"/>
        <end position="1159"/>
    </location>
</feature>
<feature type="compositionally biased region" description="Low complexity" evidence="4">
    <location>
        <begin position="537"/>
        <end position="547"/>
    </location>
</feature>
<feature type="domain" description="O-methyltransferase C-terminal" evidence="6">
    <location>
        <begin position="603"/>
        <end position="787"/>
    </location>
</feature>
<dbReference type="InterPro" id="IPR036388">
    <property type="entry name" value="WH-like_DNA-bd_sf"/>
</dbReference>
<feature type="transmembrane region" description="Helical" evidence="5">
    <location>
        <begin position="1035"/>
        <end position="1054"/>
    </location>
</feature>
<keyword evidence="2" id="KW-0808">Transferase</keyword>
<evidence type="ECO:0000259" key="6">
    <source>
        <dbReference type="Pfam" id="PF00891"/>
    </source>
</evidence>
<dbReference type="InterPro" id="IPR029063">
    <property type="entry name" value="SAM-dependent_MTases_sf"/>
</dbReference>
<dbReference type="PROSITE" id="PS51683">
    <property type="entry name" value="SAM_OMT_II"/>
    <property type="match status" value="1"/>
</dbReference>
<dbReference type="PANTHER" id="PTHR43712:SF2">
    <property type="entry name" value="O-METHYLTRANSFERASE CICE"/>
    <property type="match status" value="1"/>
</dbReference>
<gene>
    <name evidence="7" type="ORF">EUX98_g4870</name>
</gene>
<dbReference type="Gene3D" id="1.20.1250.20">
    <property type="entry name" value="MFS general substrate transporter like domains"/>
    <property type="match status" value="1"/>
</dbReference>
<dbReference type="InterPro" id="IPR001077">
    <property type="entry name" value="COMT_C"/>
</dbReference>
<reference evidence="7 8" key="1">
    <citation type="submission" date="2019-02" db="EMBL/GenBank/DDBJ databases">
        <title>Genome sequencing of the rare red list fungi Antrodiella citrinella (Flaviporus citrinellus).</title>
        <authorList>
            <person name="Buettner E."/>
            <person name="Kellner H."/>
        </authorList>
    </citation>
    <scope>NUCLEOTIDE SEQUENCE [LARGE SCALE GENOMIC DNA]</scope>
    <source>
        <strain evidence="7 8">DSM 108506</strain>
    </source>
</reference>
<keyword evidence="3" id="KW-0949">S-adenosyl-L-methionine</keyword>
<dbReference type="OrthoDB" id="2410195at2759"/>
<dbReference type="EMBL" id="SGPM01000129">
    <property type="protein sequence ID" value="THH29318.1"/>
    <property type="molecule type" value="Genomic_DNA"/>
</dbReference>
<evidence type="ECO:0000256" key="1">
    <source>
        <dbReference type="ARBA" id="ARBA00022603"/>
    </source>
</evidence>
<dbReference type="AlphaFoldDB" id="A0A4S4MVD2"/>
<feature type="transmembrane region" description="Helical" evidence="5">
    <location>
        <begin position="1066"/>
        <end position="1085"/>
    </location>
</feature>
<dbReference type="Gene3D" id="1.10.10.10">
    <property type="entry name" value="Winged helix-like DNA-binding domain superfamily/Winged helix DNA-binding domain"/>
    <property type="match status" value="1"/>
</dbReference>
<feature type="compositionally biased region" description="Pro residues" evidence="4">
    <location>
        <begin position="56"/>
        <end position="68"/>
    </location>
</feature>
<dbReference type="SUPFAM" id="SSF53335">
    <property type="entry name" value="S-adenosyl-L-methionine-dependent methyltransferases"/>
    <property type="match status" value="1"/>
</dbReference>
<dbReference type="InterPro" id="IPR036390">
    <property type="entry name" value="WH_DNA-bd_sf"/>
</dbReference>
<evidence type="ECO:0000313" key="8">
    <source>
        <dbReference type="Proteomes" id="UP000308730"/>
    </source>
</evidence>
<evidence type="ECO:0000256" key="5">
    <source>
        <dbReference type="SAM" id="Phobius"/>
    </source>
</evidence>
<dbReference type="SUPFAM" id="SSF103473">
    <property type="entry name" value="MFS general substrate transporter"/>
    <property type="match status" value="1"/>
</dbReference>
<evidence type="ECO:0000256" key="2">
    <source>
        <dbReference type="ARBA" id="ARBA00022679"/>
    </source>
</evidence>
<feature type="transmembrane region" description="Helical" evidence="5">
    <location>
        <begin position="1111"/>
        <end position="1132"/>
    </location>
</feature>
<dbReference type="SUPFAM" id="SSF46785">
    <property type="entry name" value="Winged helix' DNA-binding domain"/>
    <property type="match status" value="1"/>
</dbReference>
<dbReference type="GO" id="GO:0032259">
    <property type="term" value="P:methylation"/>
    <property type="evidence" value="ECO:0007669"/>
    <property type="project" value="UniProtKB-KW"/>
</dbReference>
<feature type="transmembrane region" description="Helical" evidence="5">
    <location>
        <begin position="1007"/>
        <end position="1028"/>
    </location>
</feature>
<sequence>MTFATLRALHAVIGSAINDIERVYRPTPDVVLPVASSSPPKPQRPPRSPHRQTHLPSPPSYSPSPPPRSRSRSPDFDLDSDCSHTIDISSLPSPISVKFAVPTNLTARQRSRAHTLPNSVRPPLPKRSDSNATEVQETLDWPDMNEPFVRPSRSDEATGDDDTPRKSKAEREEELTTRPAVINAINRIVAACAQLEAAVQRPFLTLCDAALGYHLPSCLRFLETSHTVEILRDAGPQGLHVKEIAKLIAERFAPGVVHKPVDVGMLSHVLRLLATHHITREVRPDVFANNRLSSFMDSGKDVQDLIIGVGAESKYEGTNGIAAFVGLGVDELFKASAYLTDCFLLPELTNVQMPLSPTLTTLPHASSPIDDRRPQETTRAHFHRSSDASSEVDTGGNYALPYPPPSPSTHSRAGSVTSSGSNNPLLPPVSIPTHKPSYASLNNTKPKHKSSLSSLASPTHKSSLSSLSSATNVSSPLSSVQLSPVREKATPTRKKSQSFLRRIGSKAMLSPAFGGNAKEDPIHGEGSINWEVPPSPSLRSPRSLLSLRRGHAHTASSVSTNTNASVSVAAAASPESPESQSPSPPPVPPKPMLITATHPMHAPFNLAFRTTQPYFEWLERSENVFRLKRFGKAMTGTSGWEVPGAILEGLAWEELPPGSVVVDVGGGIGSTSMLLANAFKHLRFVVQDRDPVVEMGVAAWKQRCPELLTSGQAAFQAHDFLTPQPALPPSLDLSQSQDPQGPPAVYLLRVITHDWPDGFVTRILLHLRNAAGPDTKLLIADHLLPLACIDEDDASEALPGTVRTLAPEGSPLLPNLGKANANAYWMDLTMRVTFNSQERTLRELAAVALTAGWKVVHVSRAEGSLFGHVVAVPVDIPPASLALLKKTEPTEGRSRSGTITSPHPGLGGGLGTMYNPPMGDTFFSQVHLPSEEQTRLFRFRFARLLGKKAHAHQAPGPTAAPLTSGRKRSNTVGHGRTPERVPDAMPMTMPAVDVPLTASANVDTEGIVLGIGTALVFYPAISATAHFYAKKRGTMLGVTTAGSSVGAVVFPVAINKLIPTVGFPWAVRIIGFICLAMLIPVILMVKSRLPRCELARFGNVIDFSGFQETRYSLFVIGAMLTGFGPPIAGALVDHDSGKFGHMIILSGVMYVLFWAARFAGNPRVFVRY</sequence>
<feature type="region of interest" description="Disordered" evidence="4">
    <location>
        <begin position="950"/>
        <end position="986"/>
    </location>
</feature>
<feature type="region of interest" description="Disordered" evidence="4">
    <location>
        <begin position="31"/>
        <end position="89"/>
    </location>
</feature>
<keyword evidence="8" id="KW-1185">Reference proteome</keyword>
<protein>
    <recommendedName>
        <fullName evidence="6">O-methyltransferase C-terminal domain-containing protein</fullName>
    </recommendedName>
</protein>
<name>A0A4S4MVD2_9APHY</name>
<dbReference type="GO" id="GO:0008171">
    <property type="term" value="F:O-methyltransferase activity"/>
    <property type="evidence" value="ECO:0007669"/>
    <property type="project" value="InterPro"/>
</dbReference>
<dbReference type="InterPro" id="IPR016461">
    <property type="entry name" value="COMT-like"/>
</dbReference>
<dbReference type="PANTHER" id="PTHR43712">
    <property type="entry name" value="PUTATIVE (AFU_ORTHOLOGUE AFUA_4G14580)-RELATED"/>
    <property type="match status" value="1"/>
</dbReference>
<feature type="compositionally biased region" description="Low complexity" evidence="4">
    <location>
        <begin position="555"/>
        <end position="581"/>
    </location>
</feature>
<feature type="region of interest" description="Disordered" evidence="4">
    <location>
        <begin position="108"/>
        <end position="175"/>
    </location>
</feature>
<feature type="compositionally biased region" description="Pro residues" evidence="4">
    <location>
        <begin position="582"/>
        <end position="591"/>
    </location>
</feature>
<feature type="compositionally biased region" description="Basic and acidic residues" evidence="4">
    <location>
        <begin position="369"/>
        <end position="379"/>
    </location>
</feature>
<evidence type="ECO:0000256" key="4">
    <source>
        <dbReference type="SAM" id="MobiDB-lite"/>
    </source>
</evidence>
<keyword evidence="1" id="KW-0489">Methyltransferase</keyword>